<dbReference type="AlphaFoldDB" id="A0AAV4Q8Y9"/>
<sequence>MIDVPVQIRRRMWFQNDGAASHCEISVRDHLDRTLGNRWIGRDGPQDHPIYRLLIFICGVSLRPLPTKRLYILNWTL</sequence>
<name>A0AAV4Q8Y9_CAEEX</name>
<gene>
    <name evidence="1" type="ORF">CEXT_257231</name>
</gene>
<accession>A0AAV4Q8Y9</accession>
<evidence type="ECO:0000313" key="2">
    <source>
        <dbReference type="Proteomes" id="UP001054945"/>
    </source>
</evidence>
<dbReference type="Proteomes" id="UP001054945">
    <property type="component" value="Unassembled WGS sequence"/>
</dbReference>
<protein>
    <submittedName>
        <fullName evidence="1">Uncharacterized protein</fullName>
    </submittedName>
</protein>
<comment type="caution">
    <text evidence="1">The sequence shown here is derived from an EMBL/GenBank/DDBJ whole genome shotgun (WGS) entry which is preliminary data.</text>
</comment>
<proteinExistence type="predicted"/>
<evidence type="ECO:0000313" key="1">
    <source>
        <dbReference type="EMBL" id="GIY04541.1"/>
    </source>
</evidence>
<keyword evidence="2" id="KW-1185">Reference proteome</keyword>
<organism evidence="1 2">
    <name type="scientific">Caerostris extrusa</name>
    <name type="common">Bark spider</name>
    <name type="synonym">Caerostris bankana</name>
    <dbReference type="NCBI Taxonomy" id="172846"/>
    <lineage>
        <taxon>Eukaryota</taxon>
        <taxon>Metazoa</taxon>
        <taxon>Ecdysozoa</taxon>
        <taxon>Arthropoda</taxon>
        <taxon>Chelicerata</taxon>
        <taxon>Arachnida</taxon>
        <taxon>Araneae</taxon>
        <taxon>Araneomorphae</taxon>
        <taxon>Entelegynae</taxon>
        <taxon>Araneoidea</taxon>
        <taxon>Araneidae</taxon>
        <taxon>Caerostris</taxon>
    </lineage>
</organism>
<reference evidence="1 2" key="1">
    <citation type="submission" date="2021-06" db="EMBL/GenBank/DDBJ databases">
        <title>Caerostris extrusa draft genome.</title>
        <authorList>
            <person name="Kono N."/>
            <person name="Arakawa K."/>
        </authorList>
    </citation>
    <scope>NUCLEOTIDE SEQUENCE [LARGE SCALE GENOMIC DNA]</scope>
</reference>
<dbReference type="EMBL" id="BPLR01005722">
    <property type="protein sequence ID" value="GIY04541.1"/>
    <property type="molecule type" value="Genomic_DNA"/>
</dbReference>